<reference evidence="10" key="1">
    <citation type="submission" date="2021-09" db="EMBL/GenBank/DDBJ databases">
        <authorList>
            <consortium name="AG Swart"/>
            <person name="Singh M."/>
            <person name="Singh A."/>
            <person name="Seah K."/>
            <person name="Emmerich C."/>
        </authorList>
    </citation>
    <scope>NUCLEOTIDE SEQUENCE</scope>
    <source>
        <strain evidence="10">ATCC30299</strain>
    </source>
</reference>
<feature type="compositionally biased region" description="Basic and acidic residues" evidence="7">
    <location>
        <begin position="444"/>
        <end position="456"/>
    </location>
</feature>
<accession>A0AAU9JLR8</accession>
<sequence length="715" mass="81744">MRKTCRMCAQQYRDEELHKRFCKRPLFAGFTNNGANNCFLNSALQILYNIKTFRDSVNQWNEKLAHSPSEDCVTCSVKSIFHQYANIEAQNPVLDASSLRSQLSTVYSKQNKFQLNDKADAMEALIAILNAFHCSEIGNDSQGVDEKTCSLSCRHQCPSHIAFNLEVLEQLQCICGSTSEATPWDISTYMQTFYAQDLLKKSRTNSHNLKRISYSSIALYKDESSVLPFLKKFAMNLNDVLFNSQLDLCANDSENCIYKKSKRKIYAVDYPRVYMVNIAWHELIPRRNDTLKLIASLPDKLNLKEIYGDFHSPDTSHYLRGFILYGLGHYIACLLNLEDLKWYKFDDTVTEKIKDGGKYDMVSYIIKRGMHPVGVFYERLEKDHRIPELSESEWLAFEKWTLMIDEDNEEVRQMTEQILKQAQSLRIHGIDKNDLPGNEGNSSNKDKEKVREEDSRSQSQETITWECACGSKNPETFLICKSCSSPKLGLKGWVCKSCTFLNQIYESNCEACSEAREETKTKTSSNMASESSSSNREAITKSSWKCICGNENYLSHCWKCGENRVSYELCSICKSIIVSDFYCKNCDLKLSSKQCYRCTGPNEIICRSCFQSSWKCPICNARTFESLSICSMCGHNKISQRTDSTLSSLPLSSKISSLGIRDSYSNSAGYDWEAQYSRSPIRKSLPGYSVSNRRDRYTLDASSLKPAGSSYYYHK</sequence>
<dbReference type="InterPro" id="IPR001394">
    <property type="entry name" value="Peptidase_C19_UCH"/>
</dbReference>
<dbReference type="GO" id="GO:0008270">
    <property type="term" value="F:zinc ion binding"/>
    <property type="evidence" value="ECO:0007669"/>
    <property type="project" value="UniProtKB-KW"/>
</dbReference>
<evidence type="ECO:0000256" key="6">
    <source>
        <dbReference type="PROSITE-ProRule" id="PRU00322"/>
    </source>
</evidence>
<dbReference type="SUPFAM" id="SSF54001">
    <property type="entry name" value="Cysteine proteinases"/>
    <property type="match status" value="1"/>
</dbReference>
<feature type="region of interest" description="Disordered" evidence="7">
    <location>
        <begin position="430"/>
        <end position="457"/>
    </location>
</feature>
<dbReference type="SMART" id="SM00547">
    <property type="entry name" value="ZnF_RBZ"/>
    <property type="match status" value="3"/>
</dbReference>
<evidence type="ECO:0008006" key="12">
    <source>
        <dbReference type="Google" id="ProtNLM"/>
    </source>
</evidence>
<gene>
    <name evidence="10" type="ORF">BSTOLATCC_MIC36216</name>
</gene>
<evidence type="ECO:0000313" key="10">
    <source>
        <dbReference type="EMBL" id="CAG9324425.1"/>
    </source>
</evidence>
<keyword evidence="1" id="KW-0479">Metal-binding</keyword>
<dbReference type="InterPro" id="IPR052398">
    <property type="entry name" value="Ubiquitin_hydrolase_53/54"/>
</dbReference>
<evidence type="ECO:0000259" key="9">
    <source>
        <dbReference type="PROSITE" id="PS50235"/>
    </source>
</evidence>
<protein>
    <recommendedName>
        <fullName evidence="12">USP domain-containing protein</fullName>
    </recommendedName>
</protein>
<dbReference type="InterPro" id="IPR036443">
    <property type="entry name" value="Znf_RanBP2_sf"/>
</dbReference>
<feature type="domain" description="RanBP2-type" evidence="8">
    <location>
        <begin position="487"/>
        <end position="518"/>
    </location>
</feature>
<dbReference type="SUPFAM" id="SSF90209">
    <property type="entry name" value="Ran binding protein zinc finger-like"/>
    <property type="match status" value="1"/>
</dbReference>
<dbReference type="PROSITE" id="PS01358">
    <property type="entry name" value="ZF_RANBP2_1"/>
    <property type="match status" value="1"/>
</dbReference>
<name>A0AAU9JLR8_9CILI</name>
<dbReference type="PANTHER" id="PTHR22975">
    <property type="entry name" value="UBIQUITIN SPECIFIC PROTEINASE"/>
    <property type="match status" value="1"/>
</dbReference>
<dbReference type="Gene3D" id="2.30.30.380">
    <property type="entry name" value="Zn-finger domain of Sec23/24"/>
    <property type="match status" value="1"/>
</dbReference>
<dbReference type="Pfam" id="PF00443">
    <property type="entry name" value="UCH"/>
    <property type="match status" value="1"/>
</dbReference>
<proteinExistence type="predicted"/>
<dbReference type="Gene3D" id="3.90.70.10">
    <property type="entry name" value="Cysteine proteinases"/>
    <property type="match status" value="1"/>
</dbReference>
<evidence type="ECO:0000313" key="11">
    <source>
        <dbReference type="Proteomes" id="UP001162131"/>
    </source>
</evidence>
<dbReference type="AlphaFoldDB" id="A0AAU9JLR8"/>
<dbReference type="GO" id="GO:0004843">
    <property type="term" value="F:cysteine-type deubiquitinase activity"/>
    <property type="evidence" value="ECO:0007669"/>
    <property type="project" value="InterPro"/>
</dbReference>
<comment type="caution">
    <text evidence="10">The sequence shown here is derived from an EMBL/GenBank/DDBJ whole genome shotgun (WGS) entry which is preliminary data.</text>
</comment>
<organism evidence="10 11">
    <name type="scientific">Blepharisma stoltei</name>
    <dbReference type="NCBI Taxonomy" id="1481888"/>
    <lineage>
        <taxon>Eukaryota</taxon>
        <taxon>Sar</taxon>
        <taxon>Alveolata</taxon>
        <taxon>Ciliophora</taxon>
        <taxon>Postciliodesmatophora</taxon>
        <taxon>Heterotrichea</taxon>
        <taxon>Heterotrichida</taxon>
        <taxon>Blepharismidae</taxon>
        <taxon>Blepharisma</taxon>
    </lineage>
</organism>
<evidence type="ECO:0000256" key="5">
    <source>
        <dbReference type="ARBA" id="ARBA00022833"/>
    </source>
</evidence>
<evidence type="ECO:0000259" key="8">
    <source>
        <dbReference type="PROSITE" id="PS50199"/>
    </source>
</evidence>
<evidence type="ECO:0000256" key="2">
    <source>
        <dbReference type="ARBA" id="ARBA00022771"/>
    </source>
</evidence>
<dbReference type="PROSITE" id="PS50199">
    <property type="entry name" value="ZF_RANBP2_2"/>
    <property type="match status" value="1"/>
</dbReference>
<evidence type="ECO:0000256" key="3">
    <source>
        <dbReference type="ARBA" id="ARBA00022786"/>
    </source>
</evidence>
<dbReference type="PROSITE" id="PS50235">
    <property type="entry name" value="USP_3"/>
    <property type="match status" value="1"/>
</dbReference>
<dbReference type="InterPro" id="IPR001876">
    <property type="entry name" value="Znf_RanBP2"/>
</dbReference>
<dbReference type="GO" id="GO:0016579">
    <property type="term" value="P:protein deubiquitination"/>
    <property type="evidence" value="ECO:0007669"/>
    <property type="project" value="InterPro"/>
</dbReference>
<dbReference type="InterPro" id="IPR028889">
    <property type="entry name" value="USP"/>
</dbReference>
<keyword evidence="4" id="KW-0378">Hydrolase</keyword>
<keyword evidence="3" id="KW-0833">Ubl conjugation pathway</keyword>
<keyword evidence="5" id="KW-0862">Zinc</keyword>
<evidence type="ECO:0000256" key="1">
    <source>
        <dbReference type="ARBA" id="ARBA00022723"/>
    </source>
</evidence>
<keyword evidence="2 6" id="KW-0863">Zinc-finger</keyword>
<dbReference type="PANTHER" id="PTHR22975:SF9">
    <property type="entry name" value="ECHINUS SPLICE FORM 3"/>
    <property type="match status" value="1"/>
</dbReference>
<dbReference type="EMBL" id="CAJZBQ010000036">
    <property type="protein sequence ID" value="CAG9324425.1"/>
    <property type="molecule type" value="Genomic_DNA"/>
</dbReference>
<evidence type="ECO:0000256" key="7">
    <source>
        <dbReference type="SAM" id="MobiDB-lite"/>
    </source>
</evidence>
<dbReference type="InterPro" id="IPR038765">
    <property type="entry name" value="Papain-like_cys_pep_sf"/>
</dbReference>
<feature type="domain" description="USP" evidence="9">
    <location>
        <begin position="28"/>
        <end position="380"/>
    </location>
</feature>
<evidence type="ECO:0000256" key="4">
    <source>
        <dbReference type="ARBA" id="ARBA00022801"/>
    </source>
</evidence>
<dbReference type="Proteomes" id="UP001162131">
    <property type="component" value="Unassembled WGS sequence"/>
</dbReference>
<keyword evidence="11" id="KW-1185">Reference proteome</keyword>